<dbReference type="NCBIfam" id="TIGR03067">
    <property type="entry name" value="Planc_TIGR03067"/>
    <property type="match status" value="1"/>
</dbReference>
<gene>
    <name evidence="1" type="ORF">J8F10_24375</name>
</gene>
<dbReference type="EMBL" id="JAGKQQ010000001">
    <property type="protein sequence ID" value="MBP3958398.1"/>
    <property type="molecule type" value="Genomic_DNA"/>
</dbReference>
<reference evidence="1 2" key="1">
    <citation type="submission" date="2021-04" db="EMBL/GenBank/DDBJ databases">
        <authorList>
            <person name="Ivanova A."/>
        </authorList>
    </citation>
    <scope>NUCLEOTIDE SEQUENCE [LARGE SCALE GENOMIC DNA]</scope>
    <source>
        <strain evidence="1 2">G18</strain>
    </source>
</reference>
<proteinExistence type="predicted"/>
<dbReference type="InterPro" id="IPR017504">
    <property type="entry name" value="CHP03067_Planctomycetes"/>
</dbReference>
<accession>A0ABS5BXK8</accession>
<protein>
    <submittedName>
        <fullName evidence="1">TIGR03067 domain-containing protein</fullName>
    </submittedName>
</protein>
<evidence type="ECO:0000313" key="2">
    <source>
        <dbReference type="Proteomes" id="UP000676565"/>
    </source>
</evidence>
<organism evidence="1 2">
    <name type="scientific">Gemmata palustris</name>
    <dbReference type="NCBI Taxonomy" id="2822762"/>
    <lineage>
        <taxon>Bacteria</taxon>
        <taxon>Pseudomonadati</taxon>
        <taxon>Planctomycetota</taxon>
        <taxon>Planctomycetia</taxon>
        <taxon>Gemmatales</taxon>
        <taxon>Gemmataceae</taxon>
        <taxon>Gemmata</taxon>
    </lineage>
</organism>
<name>A0ABS5BXK8_9BACT</name>
<sequence length="143" mass="15895">MLAVVVLSVLAVLPDPTEKWPEAARTELKNLQGHWRVEKNISAGDEMMPPEEQIAQFKGRFLISEGGDVVEVVAIDPTTDPKCIDFRGIFPDRPNAVTEAVYKLDGDTLILHLYMGEGKSRPAGLDPQKEKGFELVVLKRVKK</sequence>
<dbReference type="Proteomes" id="UP000676565">
    <property type="component" value="Unassembled WGS sequence"/>
</dbReference>
<evidence type="ECO:0000313" key="1">
    <source>
        <dbReference type="EMBL" id="MBP3958398.1"/>
    </source>
</evidence>
<comment type="caution">
    <text evidence="1">The sequence shown here is derived from an EMBL/GenBank/DDBJ whole genome shotgun (WGS) entry which is preliminary data.</text>
</comment>
<dbReference type="RefSeq" id="WP_210658350.1">
    <property type="nucleotide sequence ID" value="NZ_JAGKQQ010000001.1"/>
</dbReference>
<keyword evidence="2" id="KW-1185">Reference proteome</keyword>